<evidence type="ECO:0008006" key="4">
    <source>
        <dbReference type="Google" id="ProtNLM"/>
    </source>
</evidence>
<reference evidence="3" key="1">
    <citation type="journal article" date="2019" name="Int. J. Syst. Evol. Microbiol.">
        <title>The Global Catalogue of Microorganisms (GCM) 10K type strain sequencing project: providing services to taxonomists for standard genome sequencing and annotation.</title>
        <authorList>
            <consortium name="The Broad Institute Genomics Platform"/>
            <consortium name="The Broad Institute Genome Sequencing Center for Infectious Disease"/>
            <person name="Wu L."/>
            <person name="Ma J."/>
        </authorList>
    </citation>
    <scope>NUCLEOTIDE SEQUENCE [LARGE SCALE GENOMIC DNA]</scope>
    <source>
        <strain evidence="3">KCTC 52366</strain>
    </source>
</reference>
<feature type="transmembrane region" description="Helical" evidence="1">
    <location>
        <begin position="69"/>
        <end position="87"/>
    </location>
</feature>
<evidence type="ECO:0000313" key="3">
    <source>
        <dbReference type="Proteomes" id="UP001595632"/>
    </source>
</evidence>
<accession>A0ABV7H024</accession>
<sequence>MRRTAAPLLVLFALSPDQGDAHTFESTSGLYNQFNDGVIVALTTPSIVLCLLPLGILAGTARRVGLRGAWPWLLGGQAIGVLIAPIAPPQIAAVALALGLVTAVLAALRPGVRSPVPQAAAALTGGVSALAAFEGHALFELPLGVHAGLLLGANVAFTGVAAVASASLDRWPRDWLRVGWRIAASWLAAISALVLAFLLRPLP</sequence>
<dbReference type="RefSeq" id="WP_275634842.1">
    <property type="nucleotide sequence ID" value="NZ_JARGYD010000012.1"/>
</dbReference>
<feature type="transmembrane region" description="Helical" evidence="1">
    <location>
        <begin position="37"/>
        <end position="57"/>
    </location>
</feature>
<feature type="transmembrane region" description="Helical" evidence="1">
    <location>
        <begin position="178"/>
        <end position="199"/>
    </location>
</feature>
<feature type="transmembrane region" description="Helical" evidence="1">
    <location>
        <begin position="145"/>
        <end position="166"/>
    </location>
</feature>
<protein>
    <recommendedName>
        <fullName evidence="4">HupE/UreJ protein</fullName>
    </recommendedName>
</protein>
<gene>
    <name evidence="2" type="ORF">ACFOGP_24575</name>
</gene>
<keyword evidence="1" id="KW-1133">Transmembrane helix</keyword>
<keyword evidence="1" id="KW-0472">Membrane</keyword>
<feature type="transmembrane region" description="Helical" evidence="1">
    <location>
        <begin position="93"/>
        <end position="112"/>
    </location>
</feature>
<comment type="caution">
    <text evidence="2">The sequence shown here is derived from an EMBL/GenBank/DDBJ whole genome shotgun (WGS) entry which is preliminary data.</text>
</comment>
<feature type="transmembrane region" description="Helical" evidence="1">
    <location>
        <begin position="119"/>
        <end position="139"/>
    </location>
</feature>
<name>A0ABV7H024_9RHOB</name>
<keyword evidence="1" id="KW-0812">Transmembrane</keyword>
<dbReference type="EMBL" id="JBHRTB010000010">
    <property type="protein sequence ID" value="MFC3145921.1"/>
    <property type="molecule type" value="Genomic_DNA"/>
</dbReference>
<proteinExistence type="predicted"/>
<dbReference type="Proteomes" id="UP001595632">
    <property type="component" value="Unassembled WGS sequence"/>
</dbReference>
<keyword evidence="3" id="KW-1185">Reference proteome</keyword>
<evidence type="ECO:0000256" key="1">
    <source>
        <dbReference type="SAM" id="Phobius"/>
    </source>
</evidence>
<evidence type="ECO:0000313" key="2">
    <source>
        <dbReference type="EMBL" id="MFC3145921.1"/>
    </source>
</evidence>
<organism evidence="2 3">
    <name type="scientific">Psychromarinibacter halotolerans</name>
    <dbReference type="NCBI Taxonomy" id="1775175"/>
    <lineage>
        <taxon>Bacteria</taxon>
        <taxon>Pseudomonadati</taxon>
        <taxon>Pseudomonadota</taxon>
        <taxon>Alphaproteobacteria</taxon>
        <taxon>Rhodobacterales</taxon>
        <taxon>Paracoccaceae</taxon>
        <taxon>Psychromarinibacter</taxon>
    </lineage>
</organism>